<reference evidence="4" key="1">
    <citation type="submission" date="2017-01" db="EMBL/GenBank/DDBJ databases">
        <title>High-throughput sequencing uncovers low homogeneity in the biogeography of single-stranded DNA viruses.</title>
        <authorList>
            <person name="Pearson V.M."/>
            <person name="Rokyta D.R."/>
        </authorList>
    </citation>
    <scope>NUCLEOTIDE SEQUENCE</scope>
</reference>
<evidence type="ECO:0000256" key="2">
    <source>
        <dbReference type="ARBA" id="ARBA00046863"/>
    </source>
</evidence>
<gene>
    <name evidence="4" type="primary">Cap</name>
</gene>
<dbReference type="GO" id="GO:0019069">
    <property type="term" value="P:viral capsid assembly"/>
    <property type="evidence" value="ECO:0007669"/>
    <property type="project" value="InterPro"/>
</dbReference>
<feature type="region of interest" description="Disordered" evidence="3">
    <location>
        <begin position="1"/>
        <end position="21"/>
    </location>
</feature>
<dbReference type="InterPro" id="IPR003383">
    <property type="entry name" value="Circovirus_capsid"/>
</dbReference>
<proteinExistence type="inferred from homology"/>
<dbReference type="Pfam" id="PF02443">
    <property type="entry name" value="Circo_capsid"/>
    <property type="match status" value="1"/>
</dbReference>
<comment type="similarity">
    <text evidence="1">Belongs to the circoviridae capsid protein family.</text>
</comment>
<dbReference type="InterPro" id="IPR038652">
    <property type="entry name" value="Circovirus_capsid_sf"/>
</dbReference>
<accession>A0A2K9LSI1</accession>
<comment type="subunit">
    <text evidence="2">Homomultimer. Assembles in the nucleus, presumably in an immature form, then migrates to the cytoplasm once assembled as mature virion. Interacts with Rep; this interaction relocates Rep into the nucleus.</text>
</comment>
<protein>
    <submittedName>
        <fullName evidence="4">Capsid</fullName>
    </submittedName>
</protein>
<sequence>MPYARRRTVRRPVRRTRRTARPTRALAVRRRPAMRVHSFTRFDGNPYNTFGNAAYAPLLNSFYFSLDKVQNYGEFANLYDFYKLTHVQVRFTLNVDPSSQTATTSYIPRLFYVIDHDDDTAPASLAEMREHDRCKVKNLNPGRTVVVNIKPAALAEMFRSGLTTTYTPKWKQWIDMAAPNCKHYGLKWAVDNLTNTNYYLSTELKYWFSCKDVR</sequence>
<name>A0A2K9LSI1_9VIRU</name>
<dbReference type="EMBL" id="KY487845">
    <property type="protein sequence ID" value="AUM61760.1"/>
    <property type="molecule type" value="Genomic_DNA"/>
</dbReference>
<evidence type="ECO:0000313" key="4">
    <source>
        <dbReference type="EMBL" id="AUM61760.1"/>
    </source>
</evidence>
<organism evidence="4">
    <name type="scientific">uncultured virus</name>
    <dbReference type="NCBI Taxonomy" id="340016"/>
    <lineage>
        <taxon>Viruses</taxon>
        <taxon>environmental samples</taxon>
    </lineage>
</organism>
<evidence type="ECO:0000256" key="1">
    <source>
        <dbReference type="ARBA" id="ARBA00010301"/>
    </source>
</evidence>
<dbReference type="Gene3D" id="2.60.120.950">
    <property type="entry name" value="Circovirus capsid protein"/>
    <property type="match status" value="1"/>
</dbReference>
<evidence type="ECO:0000256" key="3">
    <source>
        <dbReference type="SAM" id="MobiDB-lite"/>
    </source>
</evidence>